<evidence type="ECO:0000256" key="1">
    <source>
        <dbReference type="SAM" id="SignalP"/>
    </source>
</evidence>
<name>A0A4V1KQT1_9FLAO</name>
<dbReference type="Proteomes" id="UP000289238">
    <property type="component" value="Unassembled WGS sequence"/>
</dbReference>
<accession>A0A4V1KQT1</accession>
<sequence length="240" mass="28591">MHSAFRSLAIVILIMTNVALSAQKNIESQQLLWTGYSLKVQIDETYMLRQELEERTYWFPWRQHQFISRTMLERKLNNGWSTALGFVYLQQAQPQDPEVKDFKNILELRPVAELAYTHDIIPKVTLGHRYWTEFRFFEQSNGDYDFGTIRARYKIELRYAPISQLTFKAFEELHVNIGNKVAQNIFDQNRIGISAQYMFLENIGAELGYFNWYQQRSTGVDFYDRNIVRFTIHHKLKLKN</sequence>
<proteinExistence type="predicted"/>
<evidence type="ECO:0000313" key="2">
    <source>
        <dbReference type="EMBL" id="RXG22492.1"/>
    </source>
</evidence>
<evidence type="ECO:0008006" key="4">
    <source>
        <dbReference type="Google" id="ProtNLM"/>
    </source>
</evidence>
<dbReference type="AlphaFoldDB" id="A0A4V1KQT1"/>
<dbReference type="Pfam" id="PF10677">
    <property type="entry name" value="DUF2490"/>
    <property type="match status" value="1"/>
</dbReference>
<dbReference type="RefSeq" id="WP_128757487.1">
    <property type="nucleotide sequence ID" value="NZ_QOVM01000003.1"/>
</dbReference>
<keyword evidence="1" id="KW-0732">Signal</keyword>
<keyword evidence="3" id="KW-1185">Reference proteome</keyword>
<protein>
    <recommendedName>
        <fullName evidence="4">DUF2490 domain-containing protein</fullName>
    </recommendedName>
</protein>
<comment type="caution">
    <text evidence="2">The sequence shown here is derived from an EMBL/GenBank/DDBJ whole genome shotgun (WGS) entry which is preliminary data.</text>
</comment>
<dbReference type="InterPro" id="IPR019619">
    <property type="entry name" value="DUF2490"/>
</dbReference>
<evidence type="ECO:0000313" key="3">
    <source>
        <dbReference type="Proteomes" id="UP000289238"/>
    </source>
</evidence>
<feature type="chain" id="PRO_5020584528" description="DUF2490 domain-containing protein" evidence="1">
    <location>
        <begin position="22"/>
        <end position="240"/>
    </location>
</feature>
<gene>
    <name evidence="2" type="ORF">DSM00_1588</name>
</gene>
<dbReference type="OrthoDB" id="1118734at2"/>
<reference evidence="2 3" key="1">
    <citation type="submission" date="2018-07" db="EMBL/GenBank/DDBJ databases">
        <title>Leeuwenhoekiella genomics.</title>
        <authorList>
            <person name="Tahon G."/>
            <person name="Willems A."/>
        </authorList>
    </citation>
    <scope>NUCLEOTIDE SEQUENCE [LARGE SCALE GENOMIC DNA]</scope>
    <source>
        <strain evidence="2 3">LMG 22550</strain>
    </source>
</reference>
<dbReference type="EMBL" id="QOVM01000003">
    <property type="protein sequence ID" value="RXG22492.1"/>
    <property type="molecule type" value="Genomic_DNA"/>
</dbReference>
<organism evidence="2 3">
    <name type="scientific">Leeuwenhoekiella aequorea</name>
    <dbReference type="NCBI Taxonomy" id="283736"/>
    <lineage>
        <taxon>Bacteria</taxon>
        <taxon>Pseudomonadati</taxon>
        <taxon>Bacteroidota</taxon>
        <taxon>Flavobacteriia</taxon>
        <taxon>Flavobacteriales</taxon>
        <taxon>Flavobacteriaceae</taxon>
        <taxon>Leeuwenhoekiella</taxon>
    </lineage>
</organism>
<feature type="signal peptide" evidence="1">
    <location>
        <begin position="1"/>
        <end position="21"/>
    </location>
</feature>